<evidence type="ECO:0000256" key="3">
    <source>
        <dbReference type="ARBA" id="ARBA00023274"/>
    </source>
</evidence>
<dbReference type="GO" id="GO:0005737">
    <property type="term" value="C:cytoplasm"/>
    <property type="evidence" value="ECO:0007669"/>
    <property type="project" value="UniProtKB-ARBA"/>
</dbReference>
<dbReference type="NCBIfam" id="NF001860">
    <property type="entry name" value="PRK00595.1"/>
    <property type="match status" value="1"/>
</dbReference>
<evidence type="ECO:0000256" key="2">
    <source>
        <dbReference type="ARBA" id="ARBA00022980"/>
    </source>
</evidence>
<dbReference type="SUPFAM" id="SSF57829">
    <property type="entry name" value="Zn-binding ribosomal proteins"/>
    <property type="match status" value="1"/>
</dbReference>
<dbReference type="AlphaFoldDB" id="A0A0G1PZ25"/>
<dbReference type="EMBL" id="LCMO01000043">
    <property type="protein sequence ID" value="KKU37762.1"/>
    <property type="molecule type" value="Genomic_DNA"/>
</dbReference>
<sequence>MPQKNLVKLQCTVCKRVNYWTKKNKKTTERKLTFDKFCKWDKKHTPHKEAKK</sequence>
<dbReference type="Gene3D" id="2.20.28.120">
    <property type="entry name" value="Ribosomal protein L33"/>
    <property type="match status" value="1"/>
</dbReference>
<keyword evidence="3 5" id="KW-0687">Ribonucleoprotein</keyword>
<proteinExistence type="inferred from homology"/>
<accession>A0A0G1PZ25</accession>
<dbReference type="GO" id="GO:0005840">
    <property type="term" value="C:ribosome"/>
    <property type="evidence" value="ECO:0007669"/>
    <property type="project" value="UniProtKB-KW"/>
</dbReference>
<dbReference type="InterPro" id="IPR001705">
    <property type="entry name" value="Ribosomal_bL33"/>
</dbReference>
<dbReference type="GO" id="GO:0003735">
    <property type="term" value="F:structural constituent of ribosome"/>
    <property type="evidence" value="ECO:0007669"/>
    <property type="project" value="InterPro"/>
</dbReference>
<evidence type="ECO:0000256" key="1">
    <source>
        <dbReference type="ARBA" id="ARBA00007596"/>
    </source>
</evidence>
<dbReference type="GO" id="GO:1990904">
    <property type="term" value="C:ribonucleoprotein complex"/>
    <property type="evidence" value="ECO:0007669"/>
    <property type="project" value="UniProtKB-KW"/>
</dbReference>
<dbReference type="HAMAP" id="MF_00294">
    <property type="entry name" value="Ribosomal_bL33"/>
    <property type="match status" value="1"/>
</dbReference>
<evidence type="ECO:0000256" key="4">
    <source>
        <dbReference type="ARBA" id="ARBA00035176"/>
    </source>
</evidence>
<comment type="caution">
    <text evidence="6">The sequence shown here is derived from an EMBL/GenBank/DDBJ whole genome shotgun (WGS) entry which is preliminary data.</text>
</comment>
<gene>
    <name evidence="5" type="primary">rpmG</name>
    <name evidence="6" type="ORF">UX53_C0043G0006</name>
</gene>
<evidence type="ECO:0000313" key="6">
    <source>
        <dbReference type="EMBL" id="KKU37762.1"/>
    </source>
</evidence>
<protein>
    <recommendedName>
        <fullName evidence="4 5">Large ribosomal subunit protein bL33</fullName>
    </recommendedName>
</protein>
<dbReference type="NCBIfam" id="TIGR01023">
    <property type="entry name" value="rpmG_bact"/>
    <property type="match status" value="1"/>
</dbReference>
<dbReference type="Pfam" id="PF00471">
    <property type="entry name" value="Ribosomal_L33"/>
    <property type="match status" value="1"/>
</dbReference>
<dbReference type="NCBIfam" id="NF001764">
    <property type="entry name" value="PRK00504.1"/>
    <property type="match status" value="1"/>
</dbReference>
<keyword evidence="2 5" id="KW-0689">Ribosomal protein</keyword>
<evidence type="ECO:0000313" key="7">
    <source>
        <dbReference type="Proteomes" id="UP000033818"/>
    </source>
</evidence>
<name>A0A0G1PZ25_9BACT</name>
<comment type="similarity">
    <text evidence="1 5">Belongs to the bacterial ribosomal protein bL33 family.</text>
</comment>
<organism evidence="6 7">
    <name type="scientific">Candidatus Azambacteria bacterium GW2011_GWB2_46_37</name>
    <dbReference type="NCBI Taxonomy" id="1618618"/>
    <lineage>
        <taxon>Bacteria</taxon>
        <taxon>Candidatus Azamiibacteriota</taxon>
    </lineage>
</organism>
<dbReference type="Proteomes" id="UP000033818">
    <property type="component" value="Unassembled WGS sequence"/>
</dbReference>
<evidence type="ECO:0000256" key="5">
    <source>
        <dbReference type="HAMAP-Rule" id="MF_00294"/>
    </source>
</evidence>
<dbReference type="InterPro" id="IPR011332">
    <property type="entry name" value="Ribosomal_zn-bd"/>
</dbReference>
<reference evidence="6 7" key="1">
    <citation type="journal article" date="2015" name="Nature">
        <title>rRNA introns, odd ribosomes, and small enigmatic genomes across a large radiation of phyla.</title>
        <authorList>
            <person name="Brown C.T."/>
            <person name="Hug L.A."/>
            <person name="Thomas B.C."/>
            <person name="Sharon I."/>
            <person name="Castelle C.J."/>
            <person name="Singh A."/>
            <person name="Wilkins M.J."/>
            <person name="Williams K.H."/>
            <person name="Banfield J.F."/>
        </authorList>
    </citation>
    <scope>NUCLEOTIDE SEQUENCE [LARGE SCALE GENOMIC DNA]</scope>
</reference>
<dbReference type="GO" id="GO:0006412">
    <property type="term" value="P:translation"/>
    <property type="evidence" value="ECO:0007669"/>
    <property type="project" value="UniProtKB-UniRule"/>
</dbReference>
<dbReference type="InterPro" id="IPR038584">
    <property type="entry name" value="Ribosomal_bL33_sf"/>
</dbReference>